<organism evidence="3 4">
    <name type="scientific">Bifiguratus adelaidae</name>
    <dbReference type="NCBI Taxonomy" id="1938954"/>
    <lineage>
        <taxon>Eukaryota</taxon>
        <taxon>Fungi</taxon>
        <taxon>Fungi incertae sedis</taxon>
        <taxon>Mucoromycota</taxon>
        <taxon>Mucoromycotina</taxon>
        <taxon>Endogonomycetes</taxon>
        <taxon>Endogonales</taxon>
        <taxon>Endogonales incertae sedis</taxon>
        <taxon>Bifiguratus</taxon>
    </lineage>
</organism>
<evidence type="ECO:0000313" key="3">
    <source>
        <dbReference type="EMBL" id="OZJ03835.1"/>
    </source>
</evidence>
<gene>
    <name evidence="3" type="ORF">BZG36_04316</name>
</gene>
<dbReference type="OrthoDB" id="2317065at2759"/>
<dbReference type="EMBL" id="MVBO01000066">
    <property type="protein sequence ID" value="OZJ03835.1"/>
    <property type="molecule type" value="Genomic_DNA"/>
</dbReference>
<dbReference type="InterPro" id="IPR052369">
    <property type="entry name" value="UG_Glycosaminoglycan_Hydrolase"/>
</dbReference>
<dbReference type="InterPro" id="IPR008928">
    <property type="entry name" value="6-hairpin_glycosidase_sf"/>
</dbReference>
<keyword evidence="1" id="KW-0378">Hydrolase</keyword>
<evidence type="ECO:0000313" key="4">
    <source>
        <dbReference type="Proteomes" id="UP000242875"/>
    </source>
</evidence>
<name>A0A261XZP6_9FUNG</name>
<dbReference type="Proteomes" id="UP000242875">
    <property type="component" value="Unassembled WGS sequence"/>
</dbReference>
<dbReference type="SUPFAM" id="SSF48208">
    <property type="entry name" value="Six-hairpin glycosidases"/>
    <property type="match status" value="1"/>
</dbReference>
<evidence type="ECO:0000256" key="1">
    <source>
        <dbReference type="ARBA" id="ARBA00022801"/>
    </source>
</evidence>
<proteinExistence type="inferred from homology"/>
<accession>A0A261XZP6</accession>
<dbReference type="GO" id="GO:0052757">
    <property type="term" value="F:chondroitin hydrolase activity"/>
    <property type="evidence" value="ECO:0007669"/>
    <property type="project" value="TreeGrafter"/>
</dbReference>
<sequence>MITAALWTVIHQSIKRQRQEERRQQQQQSKTVSVKGVLAPDIFSTVWKVAAKALNADEPPTEFPYFTAPGTNTYVYEPASHWTSGFFAGTLWALYERVLKDREGVESPITKEQLLEAARKWESGLVQQQGNTEMHNLGLVMMPAFRRDHALTGSQEALDAIVQTAESLATRYNDKVKAIRSRNDEVCAKYGFDDQEYFLVDIDSMMNLELLYYAAEKTGNKKFADIATNHAETVLGQHIRPDFSTFHLVIYNAQTGGIKRKMTFQGYTDQSTWSRGEAFVLYGFAIAYKYTKDQRFLAVSKKAADYFVMQTEDDGTVYWDFDIQRPTHWDVSAAMIAGSGMLLLQQLEPAIKFLGCVALLLNRAMNSSSKEGDTILEHSTLNNHALAGKTKRITDVGVVYADYYFIEIGNRLLDMGF</sequence>
<protein>
    <submittedName>
        <fullName evidence="3">Uncharacterized protein</fullName>
    </submittedName>
</protein>
<comment type="caution">
    <text evidence="3">The sequence shown here is derived from an EMBL/GenBank/DDBJ whole genome shotgun (WGS) entry which is preliminary data.</text>
</comment>
<comment type="similarity">
    <text evidence="2">Belongs to the glycosyl hydrolase 88 family.</text>
</comment>
<keyword evidence="4" id="KW-1185">Reference proteome</keyword>
<dbReference type="GO" id="GO:0000272">
    <property type="term" value="P:polysaccharide catabolic process"/>
    <property type="evidence" value="ECO:0007669"/>
    <property type="project" value="TreeGrafter"/>
</dbReference>
<dbReference type="Gene3D" id="1.50.10.10">
    <property type="match status" value="1"/>
</dbReference>
<dbReference type="InterPro" id="IPR012341">
    <property type="entry name" value="6hp_glycosidase-like_sf"/>
</dbReference>
<reference evidence="3 4" key="1">
    <citation type="journal article" date="2017" name="Mycologia">
        <title>Bifiguratus adelaidae, gen. et sp. nov., a new member of Mucoromycotina in endophytic and soil-dwelling habitats.</title>
        <authorList>
            <person name="Torres-Cruz T.J."/>
            <person name="Billingsley Tobias T.L."/>
            <person name="Almatruk M."/>
            <person name="Hesse C."/>
            <person name="Kuske C.R."/>
            <person name="Desiro A."/>
            <person name="Benucci G.M."/>
            <person name="Bonito G."/>
            <person name="Stajich J.E."/>
            <person name="Dunlap C."/>
            <person name="Arnold A.E."/>
            <person name="Porras-Alfaro A."/>
        </authorList>
    </citation>
    <scope>NUCLEOTIDE SEQUENCE [LARGE SCALE GENOMIC DNA]</scope>
    <source>
        <strain evidence="3 4">AZ0501</strain>
    </source>
</reference>
<dbReference type="PANTHER" id="PTHR36845">
    <property type="entry name" value="HYDROLASE, PUTATIVE (AFU_ORTHOLOGUE AFUA_7G05090)-RELATED"/>
    <property type="match status" value="1"/>
</dbReference>
<dbReference type="PANTHER" id="PTHR36845:SF1">
    <property type="entry name" value="HYDROLASE, PUTATIVE (AFU_ORTHOLOGUE AFUA_7G05090)-RELATED"/>
    <property type="match status" value="1"/>
</dbReference>
<evidence type="ECO:0000256" key="2">
    <source>
        <dbReference type="ARBA" id="ARBA00038358"/>
    </source>
</evidence>
<dbReference type="AlphaFoldDB" id="A0A261XZP6"/>